<gene>
    <name evidence="8" type="primary">aureo4</name>
</gene>
<dbReference type="FunFam" id="3.30.450.20:FF:000135">
    <property type="entry name" value="Ptaureo1a lov2 domain"/>
    <property type="match status" value="1"/>
</dbReference>
<dbReference type="InterPro" id="IPR000700">
    <property type="entry name" value="PAS-assoc_C"/>
</dbReference>
<feature type="domain" description="BZIP" evidence="7">
    <location>
        <begin position="1"/>
        <end position="42"/>
    </location>
</feature>
<evidence type="ECO:0000256" key="3">
    <source>
        <dbReference type="ARBA" id="ARBA00022991"/>
    </source>
</evidence>
<dbReference type="Gene3D" id="1.20.5.170">
    <property type="match status" value="1"/>
</dbReference>
<evidence type="ECO:0000259" key="6">
    <source>
        <dbReference type="PROSITE" id="PS50113"/>
    </source>
</evidence>
<sequence>MRKERNKEHAKRSRTRKKFLLDSFQYALDVLTKENEALRKNITASLGEEEAEREFAAFAELHRANAAGAAVDEDDDAAVQQPALFGPDGQAASAEGGGGGTGLEAEDAGLLRSLQKARFSFVISNPALPDNPIVFASPGFLELTGYRLREILGRNCRFLQGPATDPQAVRRIREAVQKGEDASVRLLNYTADGRPFWNQFFIAPLKDNTGRIVNFVGVQTQISEEVAKTMKDEEEKEALLGVGGGGMMISSTDPPPCPE</sequence>
<evidence type="ECO:0000313" key="8">
    <source>
        <dbReference type="EMBL" id="API61830.1"/>
    </source>
</evidence>
<keyword evidence="2" id="KW-0288">FMN</keyword>
<dbReference type="SUPFAM" id="SSF55785">
    <property type="entry name" value="PYP-like sensor domain (PAS domain)"/>
    <property type="match status" value="1"/>
</dbReference>
<reference evidence="8" key="1">
    <citation type="journal article" date="2017" name="Harmful Algae">
        <title>Identification and expression analysis of blue light receptor aureochrome in the harmful alga Heterosigma akashiwo (raphidophyte).</title>
        <authorList>
            <person name="Ji N."/>
            <person name="Li L."/>
            <person name="Lin L."/>
            <person name="Lin S."/>
        </authorList>
    </citation>
    <scope>NUCLEOTIDE SEQUENCE</scope>
    <source>
        <strain evidence="8">CCMA-369</strain>
    </source>
</reference>
<dbReference type="NCBIfam" id="TIGR00229">
    <property type="entry name" value="sensory_box"/>
    <property type="match status" value="1"/>
</dbReference>
<dbReference type="InterPro" id="IPR000014">
    <property type="entry name" value="PAS"/>
</dbReference>
<evidence type="ECO:0000256" key="4">
    <source>
        <dbReference type="SAM" id="MobiDB-lite"/>
    </source>
</evidence>
<feature type="domain" description="PAS" evidence="5">
    <location>
        <begin position="130"/>
        <end position="179"/>
    </location>
</feature>
<dbReference type="Gene3D" id="3.30.450.20">
    <property type="entry name" value="PAS domain"/>
    <property type="match status" value="1"/>
</dbReference>
<dbReference type="InterPro" id="IPR046347">
    <property type="entry name" value="bZIP_sf"/>
</dbReference>
<dbReference type="GO" id="GO:0003700">
    <property type="term" value="F:DNA-binding transcription factor activity"/>
    <property type="evidence" value="ECO:0007669"/>
    <property type="project" value="InterPro"/>
</dbReference>
<dbReference type="PROSITE" id="PS50217">
    <property type="entry name" value="BZIP"/>
    <property type="match status" value="1"/>
</dbReference>
<dbReference type="PANTHER" id="PTHR47429">
    <property type="entry name" value="PROTEIN TWIN LOV 1"/>
    <property type="match status" value="1"/>
</dbReference>
<evidence type="ECO:0000256" key="1">
    <source>
        <dbReference type="ARBA" id="ARBA00022630"/>
    </source>
</evidence>
<evidence type="ECO:0000259" key="5">
    <source>
        <dbReference type="PROSITE" id="PS50112"/>
    </source>
</evidence>
<dbReference type="InterPro" id="IPR001610">
    <property type="entry name" value="PAC"/>
</dbReference>
<evidence type="ECO:0000256" key="2">
    <source>
        <dbReference type="ARBA" id="ARBA00022643"/>
    </source>
</evidence>
<dbReference type="SUPFAM" id="SSF57959">
    <property type="entry name" value="Leucine zipper domain"/>
    <property type="match status" value="1"/>
</dbReference>
<protein>
    <submittedName>
        <fullName evidence="8">Aureochrome4</fullName>
    </submittedName>
</protein>
<dbReference type="InterPro" id="IPR004827">
    <property type="entry name" value="bZIP"/>
</dbReference>
<proteinExistence type="evidence at transcript level"/>
<dbReference type="EMBL" id="KX290007">
    <property type="protein sequence ID" value="API61830.1"/>
    <property type="molecule type" value="mRNA"/>
</dbReference>
<dbReference type="InterPro" id="IPR035965">
    <property type="entry name" value="PAS-like_dom_sf"/>
</dbReference>
<dbReference type="PROSITE" id="PS50112">
    <property type="entry name" value="PAS"/>
    <property type="match status" value="1"/>
</dbReference>
<dbReference type="GO" id="GO:0005634">
    <property type="term" value="C:nucleus"/>
    <property type="evidence" value="ECO:0007669"/>
    <property type="project" value="TreeGrafter"/>
</dbReference>
<keyword evidence="3" id="KW-0157">Chromophore</keyword>
<dbReference type="PANTHER" id="PTHR47429:SF2">
    <property type="entry name" value="PROTEIN TWIN LOV 1"/>
    <property type="match status" value="1"/>
</dbReference>
<dbReference type="CDD" id="cd00130">
    <property type="entry name" value="PAS"/>
    <property type="match status" value="1"/>
</dbReference>
<dbReference type="CDD" id="cd14809">
    <property type="entry name" value="bZIP_AUREO-like"/>
    <property type="match status" value="1"/>
</dbReference>
<accession>A0A1L4A1Q2</accession>
<dbReference type="SMART" id="SM00086">
    <property type="entry name" value="PAC"/>
    <property type="match status" value="1"/>
</dbReference>
<feature type="region of interest" description="Disordered" evidence="4">
    <location>
        <begin position="83"/>
        <end position="102"/>
    </location>
</feature>
<keyword evidence="1" id="KW-0285">Flavoprotein</keyword>
<dbReference type="Pfam" id="PF13426">
    <property type="entry name" value="PAS_9"/>
    <property type="match status" value="1"/>
</dbReference>
<dbReference type="AlphaFoldDB" id="A0A1L4A1Q2"/>
<name>A0A1L4A1Q2_HETAK</name>
<dbReference type="PROSITE" id="PS50113">
    <property type="entry name" value="PAC"/>
    <property type="match status" value="1"/>
</dbReference>
<evidence type="ECO:0000259" key="7">
    <source>
        <dbReference type="PROSITE" id="PS50217"/>
    </source>
</evidence>
<feature type="domain" description="PAC" evidence="6">
    <location>
        <begin position="180"/>
        <end position="234"/>
    </location>
</feature>
<organism evidence="8">
    <name type="scientific">Heterosigma akashiwo</name>
    <name type="common">Chromophytic alga</name>
    <name type="synonym">Heterosigma carterae</name>
    <dbReference type="NCBI Taxonomy" id="2829"/>
    <lineage>
        <taxon>Eukaryota</taxon>
        <taxon>Sar</taxon>
        <taxon>Stramenopiles</taxon>
        <taxon>Ochrophyta</taxon>
        <taxon>Raphidophyceae</taxon>
        <taxon>Chattonellales</taxon>
        <taxon>Chattonellaceae</taxon>
        <taxon>Heterosigma</taxon>
    </lineage>
</organism>